<protein>
    <submittedName>
        <fullName evidence="2">Uncharacterized protein</fullName>
    </submittedName>
</protein>
<proteinExistence type="predicted"/>
<accession>N1PYA9</accession>
<dbReference type="EMBL" id="KB446536">
    <property type="protein sequence ID" value="EME47973.1"/>
    <property type="molecule type" value="Genomic_DNA"/>
</dbReference>
<name>N1PYA9_DOTSN</name>
<feature type="region of interest" description="Disordered" evidence="1">
    <location>
        <begin position="1"/>
        <end position="32"/>
    </location>
</feature>
<dbReference type="HOGENOM" id="CLU_1885708_0_0_1"/>
<evidence type="ECO:0000256" key="1">
    <source>
        <dbReference type="SAM" id="MobiDB-lite"/>
    </source>
</evidence>
<sequence length="135" mass="14555">MTSAALEADSDEQLRDLDPTPRPSPRLPDTDDDVAALSAALGVFHRPEEVEDYGALHSAVDNDKLYSKDGEEPSAGLMIEEKKDEEKIIRNGKKNGVLEDAVSMSIATSETVGCLVPLAVAMNETGAEDTWKRSP</sequence>
<organism evidence="2 3">
    <name type="scientific">Dothistroma septosporum (strain NZE10 / CBS 128990)</name>
    <name type="common">Red band needle blight fungus</name>
    <name type="synonym">Mycosphaerella pini</name>
    <dbReference type="NCBI Taxonomy" id="675120"/>
    <lineage>
        <taxon>Eukaryota</taxon>
        <taxon>Fungi</taxon>
        <taxon>Dikarya</taxon>
        <taxon>Ascomycota</taxon>
        <taxon>Pezizomycotina</taxon>
        <taxon>Dothideomycetes</taxon>
        <taxon>Dothideomycetidae</taxon>
        <taxon>Mycosphaerellales</taxon>
        <taxon>Mycosphaerellaceae</taxon>
        <taxon>Dothistroma</taxon>
    </lineage>
</organism>
<gene>
    <name evidence="2" type="ORF">DOTSEDRAFT_21691</name>
</gene>
<reference evidence="2 3" key="2">
    <citation type="journal article" date="2012" name="PLoS Pathog.">
        <title>Diverse lifestyles and strategies of plant pathogenesis encoded in the genomes of eighteen Dothideomycetes fungi.</title>
        <authorList>
            <person name="Ohm R.A."/>
            <person name="Feau N."/>
            <person name="Henrissat B."/>
            <person name="Schoch C.L."/>
            <person name="Horwitz B.A."/>
            <person name="Barry K.W."/>
            <person name="Condon B.J."/>
            <person name="Copeland A.C."/>
            <person name="Dhillon B."/>
            <person name="Glaser F."/>
            <person name="Hesse C.N."/>
            <person name="Kosti I."/>
            <person name="LaButti K."/>
            <person name="Lindquist E.A."/>
            <person name="Lucas S."/>
            <person name="Salamov A.A."/>
            <person name="Bradshaw R.E."/>
            <person name="Ciuffetti L."/>
            <person name="Hamelin R.C."/>
            <person name="Kema G.H.J."/>
            <person name="Lawrence C."/>
            <person name="Scott J.A."/>
            <person name="Spatafora J.W."/>
            <person name="Turgeon B.G."/>
            <person name="de Wit P.J.G.M."/>
            <person name="Zhong S."/>
            <person name="Goodwin S.B."/>
            <person name="Grigoriev I.V."/>
        </authorList>
    </citation>
    <scope>NUCLEOTIDE SEQUENCE [LARGE SCALE GENOMIC DNA]</scope>
    <source>
        <strain evidence="3">NZE10 / CBS 128990</strain>
    </source>
</reference>
<keyword evidence="3" id="KW-1185">Reference proteome</keyword>
<reference evidence="3" key="1">
    <citation type="journal article" date="2012" name="PLoS Genet.">
        <title>The genomes of the fungal plant pathogens Cladosporium fulvum and Dothistroma septosporum reveal adaptation to different hosts and lifestyles but also signatures of common ancestry.</title>
        <authorList>
            <person name="de Wit P.J.G.M."/>
            <person name="van der Burgt A."/>
            <person name="Oekmen B."/>
            <person name="Stergiopoulos I."/>
            <person name="Abd-Elsalam K.A."/>
            <person name="Aerts A.L."/>
            <person name="Bahkali A.H."/>
            <person name="Beenen H.G."/>
            <person name="Chettri P."/>
            <person name="Cox M.P."/>
            <person name="Datema E."/>
            <person name="de Vries R.P."/>
            <person name="Dhillon B."/>
            <person name="Ganley A.R."/>
            <person name="Griffiths S.A."/>
            <person name="Guo Y."/>
            <person name="Hamelin R.C."/>
            <person name="Henrissat B."/>
            <person name="Kabir M.S."/>
            <person name="Jashni M.K."/>
            <person name="Kema G."/>
            <person name="Klaubauf S."/>
            <person name="Lapidus A."/>
            <person name="Levasseur A."/>
            <person name="Lindquist E."/>
            <person name="Mehrabi R."/>
            <person name="Ohm R.A."/>
            <person name="Owen T.J."/>
            <person name="Salamov A."/>
            <person name="Schwelm A."/>
            <person name="Schijlen E."/>
            <person name="Sun H."/>
            <person name="van den Burg H.A."/>
            <person name="van Ham R.C.H.J."/>
            <person name="Zhang S."/>
            <person name="Goodwin S.B."/>
            <person name="Grigoriev I.V."/>
            <person name="Collemare J."/>
            <person name="Bradshaw R.E."/>
        </authorList>
    </citation>
    <scope>NUCLEOTIDE SEQUENCE [LARGE SCALE GENOMIC DNA]</scope>
    <source>
        <strain evidence="3">NZE10 / CBS 128990</strain>
    </source>
</reference>
<dbReference type="AlphaFoldDB" id="N1PYA9"/>
<evidence type="ECO:0000313" key="3">
    <source>
        <dbReference type="Proteomes" id="UP000016933"/>
    </source>
</evidence>
<evidence type="ECO:0000313" key="2">
    <source>
        <dbReference type="EMBL" id="EME47973.1"/>
    </source>
</evidence>
<dbReference type="Proteomes" id="UP000016933">
    <property type="component" value="Unassembled WGS sequence"/>
</dbReference>